<sequence length="203" mass="23926">MIDIEDAKYVLSVTADILEKHKMKYWLDSGTLLGPYRDGGLIPYDHDVDIRVLPNQIDPENMGEFILDFWQAGFRQILPNYGKLSEIIFMSAKPTMLDLKFSYQDKNWLWIYCYEQPFDVNEPRVHCYPRKFFNKMTTIEVYGRKYPAPAPIEKYLEYHYGEWREFKKSAYQAGDTDLGWDYLHGPPCALSLKELAEKRNGRG</sequence>
<dbReference type="GO" id="GO:0009100">
    <property type="term" value="P:glycoprotein metabolic process"/>
    <property type="evidence" value="ECO:0007669"/>
    <property type="project" value="UniProtKB-ARBA"/>
</dbReference>
<dbReference type="InterPro" id="IPR007074">
    <property type="entry name" value="LicD/FKTN/FKRP_NTP_transf"/>
</dbReference>
<feature type="domain" description="LicD/FKTN/FKRP nucleotidyltransferase" evidence="1">
    <location>
        <begin position="19"/>
        <end position="52"/>
    </location>
</feature>
<dbReference type="InterPro" id="IPR052613">
    <property type="entry name" value="LicD_transferase"/>
</dbReference>
<protein>
    <recommendedName>
        <fullName evidence="1">LicD/FKTN/FKRP nucleotidyltransferase domain-containing protein</fullName>
    </recommendedName>
</protein>
<dbReference type="AlphaFoldDB" id="A0A0F9NN10"/>
<gene>
    <name evidence="2" type="ORF">LCGC14_0931270</name>
</gene>
<organism evidence="2">
    <name type="scientific">marine sediment metagenome</name>
    <dbReference type="NCBI Taxonomy" id="412755"/>
    <lineage>
        <taxon>unclassified sequences</taxon>
        <taxon>metagenomes</taxon>
        <taxon>ecological metagenomes</taxon>
    </lineage>
</organism>
<evidence type="ECO:0000259" key="1">
    <source>
        <dbReference type="Pfam" id="PF04991"/>
    </source>
</evidence>
<dbReference type="PANTHER" id="PTHR13627">
    <property type="entry name" value="FUKUTIN RELATED PROTEIN"/>
    <property type="match status" value="1"/>
</dbReference>
<proteinExistence type="predicted"/>
<dbReference type="Pfam" id="PF04991">
    <property type="entry name" value="LicD"/>
    <property type="match status" value="1"/>
</dbReference>
<name>A0A0F9NN10_9ZZZZ</name>
<accession>A0A0F9NN10</accession>
<dbReference type="EMBL" id="LAZR01003201">
    <property type="protein sequence ID" value="KKN20870.1"/>
    <property type="molecule type" value="Genomic_DNA"/>
</dbReference>
<reference evidence="2" key="1">
    <citation type="journal article" date="2015" name="Nature">
        <title>Complex archaea that bridge the gap between prokaryotes and eukaryotes.</title>
        <authorList>
            <person name="Spang A."/>
            <person name="Saw J.H."/>
            <person name="Jorgensen S.L."/>
            <person name="Zaremba-Niedzwiedzka K."/>
            <person name="Martijn J."/>
            <person name="Lind A.E."/>
            <person name="van Eijk R."/>
            <person name="Schleper C."/>
            <person name="Guy L."/>
            <person name="Ettema T.J."/>
        </authorList>
    </citation>
    <scope>NUCLEOTIDE SEQUENCE</scope>
</reference>
<comment type="caution">
    <text evidence="2">The sequence shown here is derived from an EMBL/GenBank/DDBJ whole genome shotgun (WGS) entry which is preliminary data.</text>
</comment>
<evidence type="ECO:0000313" key="2">
    <source>
        <dbReference type="EMBL" id="KKN20870.1"/>
    </source>
</evidence>
<dbReference type="PANTHER" id="PTHR13627:SF31">
    <property type="entry name" value="RIBITOL 5-PHOSPHATE TRANSFERASE FKRP"/>
    <property type="match status" value="1"/>
</dbReference>